<dbReference type="InterPro" id="IPR013783">
    <property type="entry name" value="Ig-like_fold"/>
</dbReference>
<dbReference type="InterPro" id="IPR026444">
    <property type="entry name" value="Secre_tail"/>
</dbReference>
<protein>
    <submittedName>
        <fullName evidence="1">T9SS type A sorting domain-containing protein</fullName>
    </submittedName>
</protein>
<keyword evidence="2" id="KW-1185">Reference proteome</keyword>
<evidence type="ECO:0000313" key="1">
    <source>
        <dbReference type="EMBL" id="NME71352.1"/>
    </source>
</evidence>
<dbReference type="AlphaFoldDB" id="A0A7X9XC21"/>
<proteinExistence type="predicted"/>
<dbReference type="Gene3D" id="2.60.40.10">
    <property type="entry name" value="Immunoglobulins"/>
    <property type="match status" value="1"/>
</dbReference>
<reference evidence="1 2" key="1">
    <citation type="submission" date="2020-04" db="EMBL/GenBank/DDBJ databases">
        <title>Flammeovirga sp. SR4, a novel species isolated from seawater.</title>
        <authorList>
            <person name="Wang X."/>
        </authorList>
    </citation>
    <scope>NUCLEOTIDE SEQUENCE [LARGE SCALE GENOMIC DNA]</scope>
    <source>
        <strain evidence="1 2">ATCC 23126</strain>
    </source>
</reference>
<evidence type="ECO:0000313" key="2">
    <source>
        <dbReference type="Proteomes" id="UP000576082"/>
    </source>
</evidence>
<dbReference type="Proteomes" id="UP000576082">
    <property type="component" value="Unassembled WGS sequence"/>
</dbReference>
<sequence length="400" mass="43461">MNHLFTHVIKHIQLTLNTRLHLQVALSFLLFIPTFVYGQNISLDDDNDNDLSSGDTHETLQGASDNGTYEHIGDITFTSGVNFSNKLQMSVTPGLGGDPDTYSNYVIIEGNLTVEGGATVTINNSSLFIVTGDVIINGDISFHNNGYVIVIGDVTGNGSVSTGPGGSALPAYVGGTIDTDNVTTSGNVDSPLNITDNTVNNILDSELPANWQNELPVELISFTASKINNTCKLEWSTASEENASHFEVYSSTDKRNWNLIGSVDANGNTSTRIDYSFTDEEEHFTSMYYKLVQFDFDGKNETFGPLVVHFSDELNTFNTSVFPNPSTNGQAKLQIGGINSTITIQLINKEGKIILSDIIDNDNITSTIYELGNKTVLQPGVYLLKVNSGTSQNIEKIMIQ</sequence>
<name>A0A7X9XC21_9BACT</name>
<gene>
    <name evidence="1" type="ORF">HHU12_25525</name>
</gene>
<accession>A0A7X9XC21</accession>
<comment type="caution">
    <text evidence="1">The sequence shown here is derived from an EMBL/GenBank/DDBJ whole genome shotgun (WGS) entry which is preliminary data.</text>
</comment>
<dbReference type="EMBL" id="JABANE010000095">
    <property type="protein sequence ID" value="NME71352.1"/>
    <property type="molecule type" value="Genomic_DNA"/>
</dbReference>
<dbReference type="RefSeq" id="WP_169659569.1">
    <property type="nucleotide sequence ID" value="NZ_JABANE010000095.1"/>
</dbReference>
<dbReference type="NCBIfam" id="TIGR04183">
    <property type="entry name" value="Por_Secre_tail"/>
    <property type="match status" value="1"/>
</dbReference>
<organism evidence="1 2">
    <name type="scientific">Flammeovirga aprica JL-4</name>
    <dbReference type="NCBI Taxonomy" id="694437"/>
    <lineage>
        <taxon>Bacteria</taxon>
        <taxon>Pseudomonadati</taxon>
        <taxon>Bacteroidota</taxon>
        <taxon>Cytophagia</taxon>
        <taxon>Cytophagales</taxon>
        <taxon>Flammeovirgaceae</taxon>
        <taxon>Flammeovirga</taxon>
    </lineage>
</organism>